<keyword evidence="1" id="KW-1133">Transmembrane helix</keyword>
<reference evidence="2 3" key="1">
    <citation type="submission" date="2024-09" db="EMBL/GenBank/DDBJ databases">
        <authorList>
            <person name="Sun Q."/>
            <person name="Mori K."/>
        </authorList>
    </citation>
    <scope>NUCLEOTIDE SEQUENCE [LARGE SCALE GENOMIC DNA]</scope>
    <source>
        <strain evidence="2 3">CECT 8286</strain>
    </source>
</reference>
<feature type="transmembrane region" description="Helical" evidence="1">
    <location>
        <begin position="6"/>
        <end position="27"/>
    </location>
</feature>
<keyword evidence="1" id="KW-0812">Transmembrane</keyword>
<evidence type="ECO:0000313" key="3">
    <source>
        <dbReference type="Proteomes" id="UP001589605"/>
    </source>
</evidence>
<keyword evidence="1" id="KW-0472">Membrane</keyword>
<evidence type="ECO:0000256" key="1">
    <source>
        <dbReference type="SAM" id="Phobius"/>
    </source>
</evidence>
<organism evidence="2 3">
    <name type="scientific">Formosa undariae</name>
    <dbReference type="NCBI Taxonomy" id="1325436"/>
    <lineage>
        <taxon>Bacteria</taxon>
        <taxon>Pseudomonadati</taxon>
        <taxon>Bacteroidota</taxon>
        <taxon>Flavobacteriia</taxon>
        <taxon>Flavobacteriales</taxon>
        <taxon>Flavobacteriaceae</taxon>
        <taxon>Formosa</taxon>
    </lineage>
</organism>
<dbReference type="Proteomes" id="UP001589605">
    <property type="component" value="Unassembled WGS sequence"/>
</dbReference>
<gene>
    <name evidence="2" type="ORF">ACFFVB_02140</name>
</gene>
<proteinExistence type="predicted"/>
<name>A0ABV5EXG2_9FLAO</name>
<comment type="caution">
    <text evidence="2">The sequence shown here is derived from an EMBL/GenBank/DDBJ whole genome shotgun (WGS) entry which is preliminary data.</text>
</comment>
<dbReference type="EMBL" id="JBHMEZ010000001">
    <property type="protein sequence ID" value="MFB9051868.1"/>
    <property type="molecule type" value="Genomic_DNA"/>
</dbReference>
<protein>
    <submittedName>
        <fullName evidence="2">Uncharacterized protein</fullName>
    </submittedName>
</protein>
<evidence type="ECO:0000313" key="2">
    <source>
        <dbReference type="EMBL" id="MFB9051868.1"/>
    </source>
</evidence>
<dbReference type="RefSeq" id="WP_382380692.1">
    <property type="nucleotide sequence ID" value="NZ_JBHMEZ010000001.1"/>
</dbReference>
<accession>A0ABV5EXG2</accession>
<sequence length="99" mass="11340">MPKTFISILFTMIFAMLITAPTVISILDKDVDVSMFYNIAEEENSKETVKLYELELKSHPGLNDLIGYSDHDNTFSFYLNINSQFELDNFSPPPEVNII</sequence>
<keyword evidence="3" id="KW-1185">Reference proteome</keyword>